<proteinExistence type="predicted"/>
<evidence type="ECO:0000313" key="2">
    <source>
        <dbReference type="EMBL" id="GHO48929.1"/>
    </source>
</evidence>
<dbReference type="PANTHER" id="PTHR30007">
    <property type="entry name" value="PHP DOMAIN PROTEIN"/>
    <property type="match status" value="1"/>
</dbReference>
<accession>A0A8J3I734</accession>
<feature type="domain" description="Transposase IS4-like" evidence="1">
    <location>
        <begin position="2"/>
        <end position="147"/>
    </location>
</feature>
<protein>
    <recommendedName>
        <fullName evidence="1">Transposase IS4-like domain-containing protein</fullName>
    </recommendedName>
</protein>
<dbReference type="EMBL" id="BNJF01000006">
    <property type="protein sequence ID" value="GHO49866.1"/>
    <property type="molecule type" value="Genomic_DNA"/>
</dbReference>
<comment type="caution">
    <text evidence="3">The sequence shown here is derived from an EMBL/GenBank/DDBJ whole genome shotgun (WGS) entry which is preliminary data.</text>
</comment>
<keyword evidence="4" id="KW-1185">Reference proteome</keyword>
<evidence type="ECO:0000259" key="1">
    <source>
        <dbReference type="Pfam" id="PF01609"/>
    </source>
</evidence>
<dbReference type="Proteomes" id="UP000612362">
    <property type="component" value="Unassembled WGS sequence"/>
</dbReference>
<dbReference type="GO" id="GO:0003677">
    <property type="term" value="F:DNA binding"/>
    <property type="evidence" value="ECO:0007669"/>
    <property type="project" value="InterPro"/>
</dbReference>
<gene>
    <name evidence="2" type="ORF">KSX_70920</name>
    <name evidence="3" type="ORF">KSX_80290</name>
</gene>
<name>A0A8J3I734_9CHLR</name>
<dbReference type="InterPro" id="IPR002559">
    <property type="entry name" value="Transposase_11"/>
</dbReference>
<dbReference type="Pfam" id="PF01609">
    <property type="entry name" value="DDE_Tnp_1"/>
    <property type="match status" value="1"/>
</dbReference>
<organism evidence="3 4">
    <name type="scientific">Ktedonospora formicarum</name>
    <dbReference type="NCBI Taxonomy" id="2778364"/>
    <lineage>
        <taxon>Bacteria</taxon>
        <taxon>Bacillati</taxon>
        <taxon>Chloroflexota</taxon>
        <taxon>Ktedonobacteria</taxon>
        <taxon>Ktedonobacterales</taxon>
        <taxon>Ktedonobacteraceae</taxon>
        <taxon>Ktedonospora</taxon>
    </lineage>
</organism>
<dbReference type="EMBL" id="BNJF01000004">
    <property type="protein sequence ID" value="GHO48929.1"/>
    <property type="molecule type" value="Genomic_DNA"/>
</dbReference>
<dbReference type="GO" id="GO:0004803">
    <property type="term" value="F:transposase activity"/>
    <property type="evidence" value="ECO:0007669"/>
    <property type="project" value="InterPro"/>
</dbReference>
<dbReference type="GO" id="GO:0006313">
    <property type="term" value="P:DNA transposition"/>
    <property type="evidence" value="ECO:0007669"/>
    <property type="project" value="InterPro"/>
</dbReference>
<sequence length="157" mass="18439">MKGRKRHLLVDTLGLILHVLVHEAGLQDHEGGKPLLKPLKGCFPRLKLIWVDSAYKKGGFIEWVKEMLGWEVEVVEHPWSGQRGTWAPKDAIIEKEQIRPSGFHVLKWRWIVERTFAWLSTWRRLGKDYEMLPSSEEAWIYLAMIRIMLRRLAQNSS</sequence>
<dbReference type="AlphaFoldDB" id="A0A8J3I734"/>
<evidence type="ECO:0000313" key="4">
    <source>
        <dbReference type="Proteomes" id="UP000612362"/>
    </source>
</evidence>
<evidence type="ECO:0000313" key="3">
    <source>
        <dbReference type="EMBL" id="GHO49866.1"/>
    </source>
</evidence>
<reference evidence="3" key="1">
    <citation type="submission" date="2020-10" db="EMBL/GenBank/DDBJ databases">
        <title>Taxonomic study of unclassified bacteria belonging to the class Ktedonobacteria.</title>
        <authorList>
            <person name="Yabe S."/>
            <person name="Wang C.M."/>
            <person name="Zheng Y."/>
            <person name="Sakai Y."/>
            <person name="Cavaletti L."/>
            <person name="Monciardini P."/>
            <person name="Donadio S."/>
        </authorList>
    </citation>
    <scope>NUCLEOTIDE SEQUENCE</scope>
    <source>
        <strain evidence="3">SOSP1-1</strain>
    </source>
</reference>
<dbReference type="PANTHER" id="PTHR30007:SF0">
    <property type="entry name" value="TRANSPOSASE"/>
    <property type="match status" value="1"/>
</dbReference>